<keyword evidence="14" id="KW-1133">Transmembrane helix</keyword>
<organism evidence="15 16">
    <name type="scientific">Aspergillus pseudonomiae</name>
    <dbReference type="NCBI Taxonomy" id="1506151"/>
    <lineage>
        <taxon>Eukaryota</taxon>
        <taxon>Fungi</taxon>
        <taxon>Dikarya</taxon>
        <taxon>Ascomycota</taxon>
        <taxon>Pezizomycotina</taxon>
        <taxon>Eurotiomycetes</taxon>
        <taxon>Eurotiomycetidae</taxon>
        <taxon>Eurotiales</taxon>
        <taxon>Aspergillaceae</taxon>
        <taxon>Aspergillus</taxon>
        <taxon>Aspergillus subgen. Circumdati</taxon>
    </lineage>
</organism>
<feature type="region of interest" description="Disordered" evidence="13">
    <location>
        <begin position="570"/>
        <end position="600"/>
    </location>
</feature>
<feature type="transmembrane region" description="Helical" evidence="14">
    <location>
        <begin position="81"/>
        <end position="102"/>
    </location>
</feature>
<dbReference type="Proteomes" id="UP000325579">
    <property type="component" value="Unassembled WGS sequence"/>
</dbReference>
<evidence type="ECO:0000256" key="12">
    <source>
        <dbReference type="RuleBase" id="RU361234"/>
    </source>
</evidence>
<dbReference type="InterPro" id="IPR002307">
    <property type="entry name" value="Tyr-tRNA-ligase"/>
</dbReference>
<evidence type="ECO:0000256" key="7">
    <source>
        <dbReference type="ARBA" id="ARBA00022840"/>
    </source>
</evidence>
<evidence type="ECO:0000256" key="10">
    <source>
        <dbReference type="ARBA" id="ARBA00033323"/>
    </source>
</evidence>
<evidence type="ECO:0000256" key="4">
    <source>
        <dbReference type="ARBA" id="ARBA00022490"/>
    </source>
</evidence>
<evidence type="ECO:0000313" key="15">
    <source>
        <dbReference type="EMBL" id="KAE8400187.1"/>
    </source>
</evidence>
<comment type="catalytic activity">
    <reaction evidence="11 12">
        <text>tRNA(Tyr) + L-tyrosine + ATP = L-tyrosyl-tRNA(Tyr) + AMP + diphosphate + H(+)</text>
        <dbReference type="Rhea" id="RHEA:10220"/>
        <dbReference type="Rhea" id="RHEA-COMP:9706"/>
        <dbReference type="Rhea" id="RHEA-COMP:9707"/>
        <dbReference type="ChEBI" id="CHEBI:15378"/>
        <dbReference type="ChEBI" id="CHEBI:30616"/>
        <dbReference type="ChEBI" id="CHEBI:33019"/>
        <dbReference type="ChEBI" id="CHEBI:58315"/>
        <dbReference type="ChEBI" id="CHEBI:78442"/>
        <dbReference type="ChEBI" id="CHEBI:78536"/>
        <dbReference type="ChEBI" id="CHEBI:456215"/>
        <dbReference type="EC" id="6.1.1.1"/>
    </reaction>
</comment>
<evidence type="ECO:0000256" key="1">
    <source>
        <dbReference type="ARBA" id="ARBA00004496"/>
    </source>
</evidence>
<name>A0A5N6HT13_9EURO</name>
<keyword evidence="9 12" id="KW-0030">Aminoacyl-tRNA synthetase</keyword>
<evidence type="ECO:0000256" key="8">
    <source>
        <dbReference type="ARBA" id="ARBA00022917"/>
    </source>
</evidence>
<keyword evidence="5 12" id="KW-0436">Ligase</keyword>
<dbReference type="GO" id="GO:0006437">
    <property type="term" value="P:tyrosyl-tRNA aminoacylation"/>
    <property type="evidence" value="ECO:0007669"/>
    <property type="project" value="InterPro"/>
</dbReference>
<keyword evidence="8 12" id="KW-0648">Protein biosynthesis</keyword>
<keyword evidence="4" id="KW-0963">Cytoplasm</keyword>
<dbReference type="FunFam" id="3.40.50.620:FF:000040">
    <property type="entry name" value="Tyrosine--tRNA ligase"/>
    <property type="match status" value="1"/>
</dbReference>
<sequence>MDTHPPSGTSPEVASYYELSWSILSSIGLFTTLLSIWAMLITRPSPLSFIPIVVSAAGAVANGLCYFSFYTSHPTGDRAAASAIADILWLVQEAGLSFYSYQILLHTLRDRTRILFLSLFWFFMVVICAIRMTILASRVLEITEEGVSSHSAGPLQHRIDCLHVGYFASIALVETCTSFFLIRLLHKAYRVSPKMSFTRMIFRHVLRTTEVRVASLCIIGITRAVTYSLQVTSQTATTVAGQFDRFAYTMECLFPLVMNLAEVLNPELIEQILIEKRNPRIYWGTATTGRPHVGYFLAALKIAQLLRAHCDVVVLLADVHAFLDNLKAPLELVENRAKYYSKIITAILESVGVPTDKLEFVLGSSYQKSPEYVMDVYRLSSLISEADAKKAGAEVVKQTDNAPLSGLLYPVLQVLDEEHLKVDAQLGGMDQRKLFTAAVEWLPKIGYRKIDLLDPAESISKKIRKAEAAPRVVEDNGVIALVEYVLLPAADLKGKKEFRVERREEEPLIYTDIKQLKEDYANDVLTPQLLKPAVAAGLVDLMAPIQAAYQASPEWQEITLKAYPPPVVEKKQKKVKNRGTRFPGAIVQQAQTNGAEPTEK</sequence>
<evidence type="ECO:0000256" key="5">
    <source>
        <dbReference type="ARBA" id="ARBA00022598"/>
    </source>
</evidence>
<evidence type="ECO:0000256" key="9">
    <source>
        <dbReference type="ARBA" id="ARBA00023146"/>
    </source>
</evidence>
<dbReference type="Gene3D" id="3.40.50.620">
    <property type="entry name" value="HUPs"/>
    <property type="match status" value="1"/>
</dbReference>
<dbReference type="EC" id="6.1.1.1" evidence="3 12"/>
<comment type="similarity">
    <text evidence="2 12">Belongs to the class-I aminoacyl-tRNA synthetase family.</text>
</comment>
<evidence type="ECO:0000256" key="3">
    <source>
        <dbReference type="ARBA" id="ARBA00013160"/>
    </source>
</evidence>
<dbReference type="GO" id="GO:0005737">
    <property type="term" value="C:cytoplasm"/>
    <property type="evidence" value="ECO:0007669"/>
    <property type="project" value="UniProtKB-SubCell"/>
</dbReference>
<comment type="subcellular location">
    <subcellularLocation>
        <location evidence="1">Cytoplasm</location>
    </subcellularLocation>
</comment>
<feature type="transmembrane region" description="Helical" evidence="14">
    <location>
        <begin position="47"/>
        <end position="69"/>
    </location>
</feature>
<gene>
    <name evidence="15" type="ORF">BDV37DRAFT_274612</name>
</gene>
<reference evidence="15 16" key="1">
    <citation type="submission" date="2019-04" db="EMBL/GenBank/DDBJ databases">
        <authorList>
            <consortium name="DOE Joint Genome Institute"/>
            <person name="Mondo S."/>
            <person name="Kjaerbolling I."/>
            <person name="Vesth T."/>
            <person name="Frisvad J.C."/>
            <person name="Nybo J.L."/>
            <person name="Theobald S."/>
            <person name="Kildgaard S."/>
            <person name="Isbrandt T."/>
            <person name="Kuo A."/>
            <person name="Sato A."/>
            <person name="Lyhne E.K."/>
            <person name="Kogle M.E."/>
            <person name="Wiebenga A."/>
            <person name="Kun R.S."/>
            <person name="Lubbers R.J."/>
            <person name="Makela M.R."/>
            <person name="Barry K."/>
            <person name="Chovatia M."/>
            <person name="Clum A."/>
            <person name="Daum C."/>
            <person name="Haridas S."/>
            <person name="He G."/>
            <person name="LaButti K."/>
            <person name="Lipzen A."/>
            <person name="Riley R."/>
            <person name="Salamov A."/>
            <person name="Simmons B.A."/>
            <person name="Magnuson J.K."/>
            <person name="Henrissat B."/>
            <person name="Mortensen U.H."/>
            <person name="Larsen T.O."/>
            <person name="Devries R.P."/>
            <person name="Grigoriev I.V."/>
            <person name="Machida M."/>
            <person name="Baker S.E."/>
            <person name="Andersen M.R."/>
            <person name="Cantor M.N."/>
            <person name="Hua S.X."/>
        </authorList>
    </citation>
    <scope>NUCLEOTIDE SEQUENCE [LARGE SCALE GENOMIC DNA]</scope>
    <source>
        <strain evidence="15 16">CBS 119388</strain>
    </source>
</reference>
<dbReference type="GO" id="GO:0005524">
    <property type="term" value="F:ATP binding"/>
    <property type="evidence" value="ECO:0007669"/>
    <property type="project" value="UniProtKB-KW"/>
</dbReference>
<accession>A0A5N7D236</accession>
<evidence type="ECO:0000313" key="16">
    <source>
        <dbReference type="Proteomes" id="UP000325579"/>
    </source>
</evidence>
<evidence type="ECO:0000256" key="13">
    <source>
        <dbReference type="SAM" id="MobiDB-lite"/>
    </source>
</evidence>
<feature type="compositionally biased region" description="Polar residues" evidence="13">
    <location>
        <begin position="588"/>
        <end position="600"/>
    </location>
</feature>
<dbReference type="RefSeq" id="XP_031937506.1">
    <property type="nucleotide sequence ID" value="XM_032085263.1"/>
</dbReference>
<dbReference type="AlphaFoldDB" id="A0A5N6HT13"/>
<dbReference type="PANTHER" id="PTHR46264">
    <property type="entry name" value="TYROSINE-TRNA LIGASE"/>
    <property type="match status" value="1"/>
</dbReference>
<keyword evidence="7 12" id="KW-0067">ATP-binding</keyword>
<keyword evidence="6 12" id="KW-0547">Nucleotide-binding</keyword>
<dbReference type="OrthoDB" id="197206at2759"/>
<accession>A0A5N6HT13</accession>
<dbReference type="PANTHER" id="PTHR46264:SF4">
    <property type="entry name" value="TYROSINE--TRNA LIGASE, CYTOPLASMIC"/>
    <property type="match status" value="1"/>
</dbReference>
<dbReference type="GeneID" id="43669954"/>
<dbReference type="InterPro" id="IPR014729">
    <property type="entry name" value="Rossmann-like_a/b/a_fold"/>
</dbReference>
<dbReference type="GO" id="GO:0004831">
    <property type="term" value="F:tyrosine-tRNA ligase activity"/>
    <property type="evidence" value="ECO:0007669"/>
    <property type="project" value="UniProtKB-EC"/>
</dbReference>
<dbReference type="EMBL" id="ML736819">
    <property type="protein sequence ID" value="KAE8400187.1"/>
    <property type="molecule type" value="Genomic_DNA"/>
</dbReference>
<dbReference type="PRINTS" id="PR01040">
    <property type="entry name" value="TRNASYNTHTYR"/>
</dbReference>
<evidence type="ECO:0000256" key="11">
    <source>
        <dbReference type="ARBA" id="ARBA00048248"/>
    </source>
</evidence>
<keyword evidence="14" id="KW-0472">Membrane</keyword>
<dbReference type="Pfam" id="PF00579">
    <property type="entry name" value="tRNA-synt_1b"/>
    <property type="match status" value="1"/>
</dbReference>
<feature type="transmembrane region" description="Helical" evidence="14">
    <location>
        <begin position="20"/>
        <end position="40"/>
    </location>
</feature>
<evidence type="ECO:0000256" key="14">
    <source>
        <dbReference type="SAM" id="Phobius"/>
    </source>
</evidence>
<feature type="transmembrane region" description="Helical" evidence="14">
    <location>
        <begin position="114"/>
        <end position="134"/>
    </location>
</feature>
<dbReference type="NCBIfam" id="TIGR00234">
    <property type="entry name" value="tyrS"/>
    <property type="match status" value="1"/>
</dbReference>
<proteinExistence type="inferred from homology"/>
<protein>
    <recommendedName>
        <fullName evidence="3 12">Tyrosine--tRNA ligase</fullName>
        <ecNumber evidence="3 12">6.1.1.1</ecNumber>
    </recommendedName>
    <alternativeName>
        <fullName evidence="10 12">Tyrosyl-tRNA synthetase</fullName>
    </alternativeName>
</protein>
<evidence type="ECO:0000256" key="6">
    <source>
        <dbReference type="ARBA" id="ARBA00022741"/>
    </source>
</evidence>
<dbReference type="SUPFAM" id="SSF52374">
    <property type="entry name" value="Nucleotidylyl transferase"/>
    <property type="match status" value="1"/>
</dbReference>
<keyword evidence="14" id="KW-0812">Transmembrane</keyword>
<evidence type="ECO:0000256" key="2">
    <source>
        <dbReference type="ARBA" id="ARBA00005594"/>
    </source>
</evidence>
<dbReference type="InterPro" id="IPR050489">
    <property type="entry name" value="Tyr-tRNA_synthase"/>
</dbReference>
<dbReference type="InterPro" id="IPR002305">
    <property type="entry name" value="aa-tRNA-synth_Ic"/>
</dbReference>
<dbReference type="Gene3D" id="1.10.240.10">
    <property type="entry name" value="Tyrosyl-Transfer RNA Synthetase"/>
    <property type="match status" value="1"/>
</dbReference>
<keyword evidence="16" id="KW-1185">Reference proteome</keyword>